<reference evidence="1" key="1">
    <citation type="submission" date="2020-08" db="EMBL/GenBank/DDBJ databases">
        <title>Multicomponent nature underlies the extraordinary mechanical properties of spider dragline silk.</title>
        <authorList>
            <person name="Kono N."/>
            <person name="Nakamura H."/>
            <person name="Mori M."/>
            <person name="Yoshida Y."/>
            <person name="Ohtoshi R."/>
            <person name="Malay A.D."/>
            <person name="Moran D.A.P."/>
            <person name="Tomita M."/>
            <person name="Numata K."/>
            <person name="Arakawa K."/>
        </authorList>
    </citation>
    <scope>NUCLEOTIDE SEQUENCE</scope>
</reference>
<accession>A0A8X6P7F1</accession>
<dbReference type="EMBL" id="BMAW01017819">
    <property type="protein sequence ID" value="GFT55714.1"/>
    <property type="molecule type" value="Genomic_DNA"/>
</dbReference>
<evidence type="ECO:0000313" key="1">
    <source>
        <dbReference type="EMBL" id="GFT55714.1"/>
    </source>
</evidence>
<comment type="caution">
    <text evidence="1">The sequence shown here is derived from an EMBL/GenBank/DDBJ whole genome shotgun (WGS) entry which is preliminary data.</text>
</comment>
<protein>
    <submittedName>
        <fullName evidence="1">Uncharacterized protein</fullName>
    </submittedName>
</protein>
<gene>
    <name evidence="1" type="ORF">NPIL_184721</name>
</gene>
<dbReference type="AlphaFoldDB" id="A0A8X6P7F1"/>
<organism evidence="1 2">
    <name type="scientific">Nephila pilipes</name>
    <name type="common">Giant wood spider</name>
    <name type="synonym">Nephila maculata</name>
    <dbReference type="NCBI Taxonomy" id="299642"/>
    <lineage>
        <taxon>Eukaryota</taxon>
        <taxon>Metazoa</taxon>
        <taxon>Ecdysozoa</taxon>
        <taxon>Arthropoda</taxon>
        <taxon>Chelicerata</taxon>
        <taxon>Arachnida</taxon>
        <taxon>Araneae</taxon>
        <taxon>Araneomorphae</taxon>
        <taxon>Entelegynae</taxon>
        <taxon>Araneoidea</taxon>
        <taxon>Nephilidae</taxon>
        <taxon>Nephila</taxon>
    </lineage>
</organism>
<evidence type="ECO:0000313" key="2">
    <source>
        <dbReference type="Proteomes" id="UP000887013"/>
    </source>
</evidence>
<proteinExistence type="predicted"/>
<dbReference type="Proteomes" id="UP000887013">
    <property type="component" value="Unassembled WGS sequence"/>
</dbReference>
<sequence>MWQIAVTSTITEKKFDMFRSAYLAEGRRTLRSKGTKGRQPSCEKKAGNTCRLRANSTWRMVSLCEGSGMKNTIMWVGDMNHWTVLYIFQELNITIS</sequence>
<name>A0A8X6P7F1_NEPPI</name>
<keyword evidence="2" id="KW-1185">Reference proteome</keyword>